<reference evidence="8 9" key="1">
    <citation type="submission" date="2020-07" db="EMBL/GenBank/DDBJ databases">
        <title>Genomic Encyclopedia of Archaeal and Bacterial Type Strains, Phase II (KMG-II): from individual species to whole genera.</title>
        <authorList>
            <person name="Goeker M."/>
        </authorList>
    </citation>
    <scope>NUCLEOTIDE SEQUENCE [LARGE SCALE GENOMIC DNA]</scope>
    <source>
        <strain evidence="8 9">DSM 21226</strain>
    </source>
</reference>
<accession>A0A7Y9QW43</accession>
<dbReference type="EC" id="3.6.1.-" evidence="8"/>
<evidence type="ECO:0000256" key="5">
    <source>
        <dbReference type="PIRSR" id="PIRSR037599-3"/>
    </source>
</evidence>
<gene>
    <name evidence="8" type="ORF">BDD16_001528</name>
</gene>
<evidence type="ECO:0000256" key="2">
    <source>
        <dbReference type="ARBA" id="ARBA00022801"/>
    </source>
</evidence>
<dbReference type="AlphaFoldDB" id="A0A7Y9QW43"/>
<dbReference type="InterPro" id="IPR000086">
    <property type="entry name" value="NUDIX_hydrolase_dom"/>
</dbReference>
<dbReference type="NCBIfam" id="NF011963">
    <property type="entry name" value="PRK15434.1"/>
    <property type="match status" value="1"/>
</dbReference>
<feature type="domain" description="Nudix hydrolase" evidence="7">
    <location>
        <begin position="23"/>
        <end position="165"/>
    </location>
</feature>
<feature type="binding site" evidence="5">
    <location>
        <position position="79"/>
    </location>
    <ligand>
        <name>Mg(2+)</name>
        <dbReference type="ChEBI" id="CHEBI:18420"/>
    </ligand>
</feature>
<evidence type="ECO:0000259" key="7">
    <source>
        <dbReference type="PROSITE" id="PS51462"/>
    </source>
</evidence>
<feature type="short sequence motif" description="Nudix box" evidence="6">
    <location>
        <begin position="60"/>
        <end position="81"/>
    </location>
</feature>
<dbReference type="InterPro" id="IPR033715">
    <property type="entry name" value="GDPMH"/>
</dbReference>
<dbReference type="PANTHER" id="PTHR43046">
    <property type="entry name" value="GDP-MANNOSE MANNOSYL HYDROLASE"/>
    <property type="match status" value="1"/>
</dbReference>
<dbReference type="CDD" id="cd03430">
    <property type="entry name" value="NUDIX_GDPMH_NudD"/>
    <property type="match status" value="1"/>
</dbReference>
<dbReference type="SUPFAM" id="SSF55811">
    <property type="entry name" value="Nudix"/>
    <property type="match status" value="1"/>
</dbReference>
<dbReference type="PROSITE" id="PS51462">
    <property type="entry name" value="NUDIX"/>
    <property type="match status" value="1"/>
</dbReference>
<keyword evidence="9" id="KW-1185">Reference proteome</keyword>
<dbReference type="GO" id="GO:0008727">
    <property type="term" value="F:GDP-mannose mannosyl hydrolase activity"/>
    <property type="evidence" value="ECO:0007669"/>
    <property type="project" value="InterPro"/>
</dbReference>
<feature type="site" description="Critical for catalysis" evidence="4">
    <location>
        <position position="135"/>
    </location>
</feature>
<name>A0A7Y9QW43_9BURK</name>
<feature type="binding site" evidence="5">
    <location>
        <position position="134"/>
    </location>
    <ligand>
        <name>Mg(2+)</name>
        <dbReference type="ChEBI" id="CHEBI:18420"/>
    </ligand>
</feature>
<dbReference type="PANTHER" id="PTHR43046:SF12">
    <property type="entry name" value="GDP-MANNOSE MANNOSYL HYDROLASE"/>
    <property type="match status" value="1"/>
</dbReference>
<comment type="caution">
    <text evidence="8">The sequence shown here is derived from an EMBL/GenBank/DDBJ whole genome shotgun (WGS) entry which is preliminary data.</text>
</comment>
<protein>
    <submittedName>
        <fullName evidence="8">Colanic acid biosynthesis protein WcaH</fullName>
        <ecNumber evidence="8">3.6.1.-</ecNumber>
    </submittedName>
</protein>
<dbReference type="RefSeq" id="WP_179633423.1">
    <property type="nucleotide sequence ID" value="NZ_JACCFH010000001.1"/>
</dbReference>
<keyword evidence="3 5" id="KW-0460">Magnesium</keyword>
<evidence type="ECO:0000256" key="4">
    <source>
        <dbReference type="PIRSR" id="PIRSR037599-1"/>
    </source>
</evidence>
<comment type="cofactor">
    <cofactor evidence="5">
        <name>Mg(2+)</name>
        <dbReference type="ChEBI" id="CHEBI:18420"/>
    </cofactor>
    <text evidence="5">Binds 1 Mg(2+) ion per subunit.</text>
</comment>
<dbReference type="EMBL" id="JACCFH010000001">
    <property type="protein sequence ID" value="NYG32542.1"/>
    <property type="molecule type" value="Genomic_DNA"/>
</dbReference>
<feature type="binding site" evidence="5">
    <location>
        <position position="59"/>
    </location>
    <ligand>
        <name>Mg(2+)</name>
        <dbReference type="ChEBI" id="CHEBI:18420"/>
    </ligand>
</feature>
<evidence type="ECO:0000256" key="1">
    <source>
        <dbReference type="ARBA" id="ARBA00022723"/>
    </source>
</evidence>
<dbReference type="Proteomes" id="UP000518288">
    <property type="component" value="Unassembled WGS sequence"/>
</dbReference>
<dbReference type="Gene3D" id="3.90.79.10">
    <property type="entry name" value="Nucleoside Triphosphate Pyrophosphohydrolase"/>
    <property type="match status" value="1"/>
</dbReference>
<evidence type="ECO:0000256" key="3">
    <source>
        <dbReference type="ARBA" id="ARBA00022842"/>
    </source>
</evidence>
<dbReference type="Pfam" id="PF00293">
    <property type="entry name" value="NUDIX"/>
    <property type="match status" value="1"/>
</dbReference>
<dbReference type="PIRSF" id="PIRSF037599">
    <property type="entry name" value="GDPMH"/>
    <property type="match status" value="1"/>
</dbReference>
<dbReference type="GO" id="GO:0046872">
    <property type="term" value="F:metal ion binding"/>
    <property type="evidence" value="ECO:0007669"/>
    <property type="project" value="UniProtKB-KW"/>
</dbReference>
<evidence type="ECO:0000313" key="9">
    <source>
        <dbReference type="Proteomes" id="UP000518288"/>
    </source>
</evidence>
<keyword evidence="2 8" id="KW-0378">Hydrolase</keyword>
<organism evidence="8 9">
    <name type="scientific">Sphaerotilus montanus</name>
    <dbReference type="NCBI Taxonomy" id="522889"/>
    <lineage>
        <taxon>Bacteria</taxon>
        <taxon>Pseudomonadati</taxon>
        <taxon>Pseudomonadota</taxon>
        <taxon>Betaproteobacteria</taxon>
        <taxon>Burkholderiales</taxon>
        <taxon>Sphaerotilaceae</taxon>
        <taxon>Sphaerotilus</taxon>
    </lineage>
</organism>
<sequence length="170" mass="18813">MTAPPTPTHRHYLPHDTLLTVVRHTPLVSIDLVCRNARGEVLLGLRQNRPAQGTWFVPGGRILKDERVADALRRIAAAELGFHPDEVAAARPLGVFEHLYPDNFSGTEDVTTHYVVLAYEVTVGEDSVRSLDSQHSALQWWPVGALLASDAVHVNTRAYFDDAITCTRTP</sequence>
<proteinExistence type="predicted"/>
<dbReference type="InterPro" id="IPR015797">
    <property type="entry name" value="NUDIX_hydrolase-like_dom_sf"/>
</dbReference>
<evidence type="ECO:0000256" key="6">
    <source>
        <dbReference type="PIRSR" id="PIRSR037599-4"/>
    </source>
</evidence>
<evidence type="ECO:0000313" key="8">
    <source>
        <dbReference type="EMBL" id="NYG32542.1"/>
    </source>
</evidence>
<keyword evidence="1 5" id="KW-0479">Metal-binding</keyword>